<dbReference type="AlphaFoldDB" id="A0A162YMJ7"/>
<organism evidence="2 3">
    <name type="scientific">Aquimarina aggregata</name>
    <dbReference type="NCBI Taxonomy" id="1642818"/>
    <lineage>
        <taxon>Bacteria</taxon>
        <taxon>Pseudomonadati</taxon>
        <taxon>Bacteroidota</taxon>
        <taxon>Flavobacteriia</taxon>
        <taxon>Flavobacteriales</taxon>
        <taxon>Flavobacteriaceae</taxon>
        <taxon>Aquimarina</taxon>
    </lineage>
</organism>
<evidence type="ECO:0000313" key="3">
    <source>
        <dbReference type="Proteomes" id="UP000076715"/>
    </source>
</evidence>
<evidence type="ECO:0000313" key="2">
    <source>
        <dbReference type="EMBL" id="KZS39230.1"/>
    </source>
</evidence>
<gene>
    <name evidence="2" type="ORF">AWE51_11805</name>
</gene>
<feature type="chain" id="PRO_5007841068" evidence="1">
    <location>
        <begin position="20"/>
        <end position="110"/>
    </location>
</feature>
<dbReference type="OrthoDB" id="1163628at2"/>
<dbReference type="Proteomes" id="UP000076715">
    <property type="component" value="Unassembled WGS sequence"/>
</dbReference>
<dbReference type="EMBL" id="LQRT01000035">
    <property type="protein sequence ID" value="KZS39230.1"/>
    <property type="molecule type" value="Genomic_DNA"/>
</dbReference>
<evidence type="ECO:0000256" key="1">
    <source>
        <dbReference type="SAM" id="SignalP"/>
    </source>
</evidence>
<keyword evidence="3" id="KW-1185">Reference proteome</keyword>
<name>A0A162YMJ7_9FLAO</name>
<keyword evidence="1" id="KW-0732">Signal</keyword>
<sequence>MKTTILLFALLFTITAVSAQETNTTVNTDDKSKQISTSQVDNSTETLEASELIYSLQNMTCYSEISKVTFYEALIRQNNFDIELKDSEKLVLKNTEDIINNRKDRISYSD</sequence>
<feature type="signal peptide" evidence="1">
    <location>
        <begin position="1"/>
        <end position="19"/>
    </location>
</feature>
<dbReference type="RefSeq" id="WP_066317156.1">
    <property type="nucleotide sequence ID" value="NZ_LQRT01000035.1"/>
</dbReference>
<reference evidence="2 3" key="1">
    <citation type="submission" date="2016-01" db="EMBL/GenBank/DDBJ databases">
        <title>The draft genome sequence of Aquimarina sp. RZW4-3-2.</title>
        <authorList>
            <person name="Wang Y."/>
        </authorList>
    </citation>
    <scope>NUCLEOTIDE SEQUENCE [LARGE SCALE GENOMIC DNA]</scope>
    <source>
        <strain evidence="2 3">RZW4-3-2</strain>
    </source>
</reference>
<accession>A0A162YMJ7</accession>
<proteinExistence type="predicted"/>
<comment type="caution">
    <text evidence="2">The sequence shown here is derived from an EMBL/GenBank/DDBJ whole genome shotgun (WGS) entry which is preliminary data.</text>
</comment>
<protein>
    <submittedName>
        <fullName evidence="2">Uncharacterized protein</fullName>
    </submittedName>
</protein>